<dbReference type="Proteomes" id="UP000005446">
    <property type="component" value="Unassembled WGS sequence"/>
</dbReference>
<evidence type="ECO:0000256" key="6">
    <source>
        <dbReference type="SAM" id="MobiDB-lite"/>
    </source>
</evidence>
<gene>
    <name evidence="7" type="ORF">M7I_1177</name>
</gene>
<feature type="compositionally biased region" description="Acidic residues" evidence="6">
    <location>
        <begin position="80"/>
        <end position="97"/>
    </location>
</feature>
<dbReference type="AlphaFoldDB" id="H0EFP4"/>
<dbReference type="PANTHER" id="PTHR18359">
    <property type="entry name" value="WD-REPEAT PROTEIN-RELATED"/>
    <property type="match status" value="1"/>
</dbReference>
<keyword evidence="4" id="KW-0677">Repeat</keyword>
<comment type="caution">
    <text evidence="7">The sequence shown here is derived from an EMBL/GenBank/DDBJ whole genome shotgun (WGS) entry which is preliminary data.</text>
</comment>
<name>H0EFP4_GLAL7</name>
<evidence type="ECO:0000256" key="4">
    <source>
        <dbReference type="ARBA" id="ARBA00022737"/>
    </source>
</evidence>
<feature type="region of interest" description="Disordered" evidence="6">
    <location>
        <begin position="73"/>
        <end position="97"/>
    </location>
</feature>
<keyword evidence="3" id="KW-0853">WD repeat</keyword>
<comment type="subcellular location">
    <subcellularLocation>
        <location evidence="1">Nucleus</location>
        <location evidence="1">Nucleolus</location>
    </subcellularLocation>
</comment>
<organism evidence="7 8">
    <name type="scientific">Glarea lozoyensis (strain ATCC 74030 / MF5533)</name>
    <dbReference type="NCBI Taxonomy" id="1104152"/>
    <lineage>
        <taxon>Eukaryota</taxon>
        <taxon>Fungi</taxon>
        <taxon>Dikarya</taxon>
        <taxon>Ascomycota</taxon>
        <taxon>Pezizomycotina</taxon>
        <taxon>Leotiomycetes</taxon>
        <taxon>Helotiales</taxon>
        <taxon>Helotiaceae</taxon>
        <taxon>Glarea</taxon>
    </lineage>
</organism>
<proteinExistence type="predicted"/>
<evidence type="ECO:0000313" key="7">
    <source>
        <dbReference type="EMBL" id="EHL02665.1"/>
    </source>
</evidence>
<dbReference type="EMBL" id="AGUE01000020">
    <property type="protein sequence ID" value="EHL02665.1"/>
    <property type="molecule type" value="Genomic_DNA"/>
</dbReference>
<evidence type="ECO:0000313" key="8">
    <source>
        <dbReference type="Proteomes" id="UP000005446"/>
    </source>
</evidence>
<dbReference type="OrthoDB" id="1935146at2759"/>
<accession>H0EFP4</accession>
<feature type="compositionally biased region" description="Acidic residues" evidence="6">
    <location>
        <begin position="124"/>
        <end position="138"/>
    </location>
</feature>
<evidence type="ECO:0000256" key="1">
    <source>
        <dbReference type="ARBA" id="ARBA00004604"/>
    </source>
</evidence>
<feature type="region of interest" description="Disordered" evidence="6">
    <location>
        <begin position="1"/>
        <end position="60"/>
    </location>
</feature>
<dbReference type="HOGENOM" id="CLU_1240251_0_0_1"/>
<keyword evidence="5" id="KW-0539">Nucleus</keyword>
<protein>
    <submittedName>
        <fullName evidence="7">Putative U3 small nucleolar RNA-associated protein 18</fullName>
    </submittedName>
</protein>
<keyword evidence="8" id="KW-1185">Reference proteome</keyword>
<feature type="region of interest" description="Disordered" evidence="6">
    <location>
        <begin position="114"/>
        <end position="138"/>
    </location>
</feature>
<dbReference type="InParanoid" id="H0EFP4"/>
<dbReference type="GO" id="GO:0032040">
    <property type="term" value="C:small-subunit processome"/>
    <property type="evidence" value="ECO:0007669"/>
    <property type="project" value="TreeGrafter"/>
</dbReference>
<evidence type="ECO:0000256" key="5">
    <source>
        <dbReference type="ARBA" id="ARBA00023242"/>
    </source>
</evidence>
<evidence type="ECO:0000256" key="2">
    <source>
        <dbReference type="ARBA" id="ARBA00022552"/>
    </source>
</evidence>
<dbReference type="GO" id="GO:0034388">
    <property type="term" value="C:Pwp2p-containing subcomplex of 90S preribosome"/>
    <property type="evidence" value="ECO:0007669"/>
    <property type="project" value="TreeGrafter"/>
</dbReference>
<dbReference type="PANTHER" id="PTHR18359:SF0">
    <property type="entry name" value="U3 SMALL NUCLEOLAR RNA-ASSOCIATED PROTEIN 18 HOMOLOG"/>
    <property type="match status" value="1"/>
</dbReference>
<dbReference type="GO" id="GO:0006364">
    <property type="term" value="P:rRNA processing"/>
    <property type="evidence" value="ECO:0007669"/>
    <property type="project" value="UniProtKB-KW"/>
</dbReference>
<dbReference type="InterPro" id="IPR045161">
    <property type="entry name" value="Utp18"/>
</dbReference>
<sequence length="223" mass="25097">MTRQRSKKLSESRKAENISRNATTLDSDQESAHSESESENPSIASKDDEEEELDRLVLGDGAGFKAQLAYDFNAGRNESDGEVAEEDEEAEEGLENVDDADLFFLDAGPSTIDPTALATRASSDEYDDGDAPAWEDSDDDRLTISLAGNPRLRKLRKSEADDVVSGKEYTRRLRRQFERMNPVPEWAKEAARPAKRRRRYLYPSLGATTSECWFVDQDADEYE</sequence>
<evidence type="ECO:0000256" key="3">
    <source>
        <dbReference type="ARBA" id="ARBA00022574"/>
    </source>
</evidence>
<feature type="compositionally biased region" description="Basic and acidic residues" evidence="6">
    <location>
        <begin position="8"/>
        <end position="17"/>
    </location>
</feature>
<reference evidence="7 8" key="1">
    <citation type="journal article" date="2012" name="Eukaryot. Cell">
        <title>Genome sequence of the fungus Glarea lozoyensis: the first genome sequence of a species from the Helotiaceae family.</title>
        <authorList>
            <person name="Youssar L."/>
            <person name="Gruening B.A."/>
            <person name="Erxleben A."/>
            <person name="Guenther S."/>
            <person name="Huettel W."/>
        </authorList>
    </citation>
    <scope>NUCLEOTIDE SEQUENCE [LARGE SCALE GENOMIC DNA]</scope>
    <source>
        <strain evidence="8">ATCC 74030 / MF5533</strain>
    </source>
</reference>
<keyword evidence="2" id="KW-0698">rRNA processing</keyword>